<evidence type="ECO:0000256" key="11">
    <source>
        <dbReference type="ARBA" id="ARBA00042333"/>
    </source>
</evidence>
<dbReference type="InterPro" id="IPR050568">
    <property type="entry name" value="Transcr_DNA_Rep_Reg"/>
</dbReference>
<keyword evidence="2" id="KW-0805">Transcription regulation</keyword>
<evidence type="ECO:0000256" key="7">
    <source>
        <dbReference type="ARBA" id="ARBA00025263"/>
    </source>
</evidence>
<dbReference type="PANTHER" id="PTHR10252">
    <property type="entry name" value="HISTONE-LIKE TRANSCRIPTION FACTOR CCAAT-RELATED"/>
    <property type="match status" value="1"/>
</dbReference>
<name>A0A6P8XAE8_GYMAC</name>
<evidence type="ECO:0000256" key="3">
    <source>
        <dbReference type="ARBA" id="ARBA00023125"/>
    </source>
</evidence>
<keyword evidence="4" id="KW-0010">Activator</keyword>
<comment type="similarity">
    <text evidence="9">Belongs to the NFYC/HAP5 subunit family.</text>
</comment>
<evidence type="ECO:0000256" key="6">
    <source>
        <dbReference type="ARBA" id="ARBA00023242"/>
    </source>
</evidence>
<comment type="subcellular location">
    <subcellularLocation>
        <location evidence="1">Nucleus</location>
    </subcellularLocation>
</comment>
<feature type="domain" description="Core Histone H2A/H2B/H3" evidence="13">
    <location>
        <begin position="26"/>
        <end position="103"/>
    </location>
</feature>
<keyword evidence="14" id="KW-1185">Reference proteome</keyword>
<dbReference type="InterPro" id="IPR009072">
    <property type="entry name" value="Histone-fold"/>
</dbReference>
<keyword evidence="3" id="KW-0238">DNA-binding</keyword>
<dbReference type="InterPro" id="IPR007125">
    <property type="entry name" value="H2A/H2B/H3"/>
</dbReference>
<dbReference type="CDD" id="cd22908">
    <property type="entry name" value="HFD_NFYC-like"/>
    <property type="match status" value="1"/>
</dbReference>
<dbReference type="CTD" id="4802"/>
<evidence type="ECO:0000256" key="9">
    <source>
        <dbReference type="ARBA" id="ARBA00038129"/>
    </source>
</evidence>
<dbReference type="FunFam" id="1.10.20.10:FF:000006">
    <property type="entry name" value="Nuclear transcription factor Y subunit gamma"/>
    <property type="match status" value="1"/>
</dbReference>
<comment type="function">
    <text evidence="7">Component of the sequence-specific heterotrimeric transcription factor (NF-Y) which specifically recognizes a 5'-CCAAT-3' box motif found in the promoters of its target genes. NF-Y can function as both an activator and a repressor, depending on its interacting cofactors.</text>
</comment>
<dbReference type="RefSeq" id="XP_034097107.1">
    <property type="nucleotide sequence ID" value="XM_034241216.1"/>
</dbReference>
<reference evidence="15" key="1">
    <citation type="submission" date="2025-08" db="UniProtKB">
        <authorList>
            <consortium name="RefSeq"/>
        </authorList>
    </citation>
    <scope>IDENTIFICATION</scope>
</reference>
<evidence type="ECO:0000313" key="14">
    <source>
        <dbReference type="Proteomes" id="UP000515161"/>
    </source>
</evidence>
<keyword evidence="6" id="KW-0539">Nucleus</keyword>
<dbReference type="Pfam" id="PF00125">
    <property type="entry name" value="Histone"/>
    <property type="match status" value="1"/>
</dbReference>
<sequence>MSADAFGAGGSDAQQTLQSFWPRVMEEIRNLTVKDFRVQELPLARIKKIMKLDEDVKMISAEAPVLFAKAAQIFITELTLRAWIHTEDNKRRTLQRNDIAMAITKFDQFDFLIDIVPRDDLKPPKRQEEMRQSVAPAEPVQYYFTLAQQPGAVQVQGAQQGQQPGGQTTIQPGQIIIAQSQQGQMLQGATMQQLQQVQVQSQGTPITSAPVAMQVGEGQQLQIVQAQGQAQQGQGQGQTMQVMQQIITNTGEIQQIPVQLNTGQLQYIRLAQPVSGAQVVQGQIQTLANAQQLTQADVQGQQQFNQFTDGQQLYQIQQVTMPAGQELSQPMFIQSTNQTVDAQVTQVSTD</sequence>
<dbReference type="SUPFAM" id="SSF47113">
    <property type="entry name" value="Histone-fold"/>
    <property type="match status" value="1"/>
</dbReference>
<organism evidence="14 15">
    <name type="scientific">Gymnodraco acuticeps</name>
    <name type="common">Antarctic dragonfish</name>
    <dbReference type="NCBI Taxonomy" id="8218"/>
    <lineage>
        <taxon>Eukaryota</taxon>
        <taxon>Metazoa</taxon>
        <taxon>Chordata</taxon>
        <taxon>Craniata</taxon>
        <taxon>Vertebrata</taxon>
        <taxon>Euteleostomi</taxon>
        <taxon>Actinopterygii</taxon>
        <taxon>Neopterygii</taxon>
        <taxon>Teleostei</taxon>
        <taxon>Neoteleostei</taxon>
        <taxon>Acanthomorphata</taxon>
        <taxon>Eupercaria</taxon>
        <taxon>Perciformes</taxon>
        <taxon>Notothenioidei</taxon>
        <taxon>Bathydraconidae</taxon>
        <taxon>Gymnodraco</taxon>
    </lineage>
</organism>
<evidence type="ECO:0000256" key="1">
    <source>
        <dbReference type="ARBA" id="ARBA00004123"/>
    </source>
</evidence>
<evidence type="ECO:0000256" key="4">
    <source>
        <dbReference type="ARBA" id="ARBA00023159"/>
    </source>
</evidence>
<evidence type="ECO:0000259" key="13">
    <source>
        <dbReference type="Pfam" id="PF00125"/>
    </source>
</evidence>
<dbReference type="AlphaFoldDB" id="A0A6P8XAE8"/>
<accession>A0A6P8XAE8</accession>
<evidence type="ECO:0000256" key="5">
    <source>
        <dbReference type="ARBA" id="ARBA00023163"/>
    </source>
</evidence>
<proteinExistence type="inferred from homology"/>
<dbReference type="Gene3D" id="1.10.20.10">
    <property type="entry name" value="Histone, subunit A"/>
    <property type="match status" value="1"/>
</dbReference>
<dbReference type="GO" id="GO:0016602">
    <property type="term" value="C:CCAAT-binding factor complex"/>
    <property type="evidence" value="ECO:0007669"/>
    <property type="project" value="TreeGrafter"/>
</dbReference>
<comment type="subunit">
    <text evidence="8">Heterotrimeric transcription factor composed of three components, NF-YA, NF-YB and NF-YC. NF-YB and NF-YC must interact and dimerize for NF-YA association and DNA binding.</text>
</comment>
<dbReference type="GeneID" id="117563061"/>
<protein>
    <recommendedName>
        <fullName evidence="10">Nuclear transcription factor Y subunit gamma</fullName>
    </recommendedName>
    <alternativeName>
        <fullName evidence="11">CAAT box DNA-binding protein subunit C</fullName>
    </alternativeName>
    <alternativeName>
        <fullName evidence="12">Nuclear transcription factor Y subunit C</fullName>
    </alternativeName>
</protein>
<keyword evidence="5" id="KW-0804">Transcription</keyword>
<dbReference type="GO" id="GO:0046982">
    <property type="term" value="F:protein heterodimerization activity"/>
    <property type="evidence" value="ECO:0007669"/>
    <property type="project" value="InterPro"/>
</dbReference>
<evidence type="ECO:0000256" key="8">
    <source>
        <dbReference type="ARBA" id="ARBA00025911"/>
    </source>
</evidence>
<dbReference type="GO" id="GO:0001228">
    <property type="term" value="F:DNA-binding transcription activator activity, RNA polymerase II-specific"/>
    <property type="evidence" value="ECO:0007669"/>
    <property type="project" value="TreeGrafter"/>
</dbReference>
<gene>
    <name evidence="15" type="primary">nfyc</name>
</gene>
<evidence type="ECO:0000313" key="15">
    <source>
        <dbReference type="RefSeq" id="XP_034097107.1"/>
    </source>
</evidence>
<dbReference type="Proteomes" id="UP000515161">
    <property type="component" value="Unplaced"/>
</dbReference>
<dbReference type="GO" id="GO:0000978">
    <property type="term" value="F:RNA polymerase II cis-regulatory region sequence-specific DNA binding"/>
    <property type="evidence" value="ECO:0007669"/>
    <property type="project" value="TreeGrafter"/>
</dbReference>
<dbReference type="PANTHER" id="PTHR10252:SF8">
    <property type="entry name" value="NUCLEAR TRANSCRIPTION FACTOR Y SUBUNIT GAMMA"/>
    <property type="match status" value="1"/>
</dbReference>
<evidence type="ECO:0000256" key="10">
    <source>
        <dbReference type="ARBA" id="ARBA00040590"/>
    </source>
</evidence>
<evidence type="ECO:0000256" key="2">
    <source>
        <dbReference type="ARBA" id="ARBA00023015"/>
    </source>
</evidence>
<evidence type="ECO:0000256" key="12">
    <source>
        <dbReference type="ARBA" id="ARBA00042663"/>
    </source>
</evidence>